<reference evidence="3" key="1">
    <citation type="journal article" date="2019" name="Int. J. Syst. Evol. Microbiol.">
        <title>The Global Catalogue of Microorganisms (GCM) 10K type strain sequencing project: providing services to taxonomists for standard genome sequencing and annotation.</title>
        <authorList>
            <consortium name="The Broad Institute Genomics Platform"/>
            <consortium name="The Broad Institute Genome Sequencing Center for Infectious Disease"/>
            <person name="Wu L."/>
            <person name="Ma J."/>
        </authorList>
    </citation>
    <scope>NUCLEOTIDE SEQUENCE [LARGE SCALE GENOMIC DNA]</scope>
    <source>
        <strain evidence="3">YJ-61-S</strain>
    </source>
</reference>
<dbReference type="RefSeq" id="WP_379977725.1">
    <property type="nucleotide sequence ID" value="NZ_JBHSFV010000002.1"/>
</dbReference>
<keyword evidence="1" id="KW-0175">Coiled coil</keyword>
<organism evidence="2 3">
    <name type="scientific">Dokdonia ponticola</name>
    <dbReference type="NCBI Taxonomy" id="2041041"/>
    <lineage>
        <taxon>Bacteria</taxon>
        <taxon>Pseudomonadati</taxon>
        <taxon>Bacteroidota</taxon>
        <taxon>Flavobacteriia</taxon>
        <taxon>Flavobacteriales</taxon>
        <taxon>Flavobacteriaceae</taxon>
        <taxon>Dokdonia</taxon>
    </lineage>
</organism>
<evidence type="ECO:0000313" key="2">
    <source>
        <dbReference type="EMBL" id="MFC4633518.1"/>
    </source>
</evidence>
<evidence type="ECO:0000313" key="3">
    <source>
        <dbReference type="Proteomes" id="UP001596043"/>
    </source>
</evidence>
<gene>
    <name evidence="2" type="ORF">ACFO3O_06345</name>
</gene>
<feature type="coiled-coil region" evidence="1">
    <location>
        <begin position="32"/>
        <end position="66"/>
    </location>
</feature>
<dbReference type="Proteomes" id="UP001596043">
    <property type="component" value="Unassembled WGS sequence"/>
</dbReference>
<name>A0ABV9HUD1_9FLAO</name>
<comment type="caution">
    <text evidence="2">The sequence shown here is derived from an EMBL/GenBank/DDBJ whole genome shotgun (WGS) entry which is preliminary data.</text>
</comment>
<dbReference type="EMBL" id="JBHSFV010000002">
    <property type="protein sequence ID" value="MFC4633518.1"/>
    <property type="molecule type" value="Genomic_DNA"/>
</dbReference>
<protein>
    <submittedName>
        <fullName evidence="2">Uncharacterized protein</fullName>
    </submittedName>
</protein>
<keyword evidence="3" id="KW-1185">Reference proteome</keyword>
<evidence type="ECO:0000256" key="1">
    <source>
        <dbReference type="SAM" id="Coils"/>
    </source>
</evidence>
<accession>A0ABV9HUD1</accession>
<sequence length="154" mass="17784">MKKLTHELYINKHALDIFLLPSDIQQKIGVFKKMLELEEDVEAQDKQELENQLQKLDGEILADLKEIKKLHKTNKVDTSLEKSAPVKPDTQKKRHSDDILKALIQEKSHTNVPRSKLRALGITVPLSKVTIIGKYCITRTSFFTYRYRISLVSN</sequence>
<proteinExistence type="predicted"/>